<evidence type="ECO:0000313" key="5">
    <source>
        <dbReference type="EMBL" id="CAE7502627.1"/>
    </source>
</evidence>
<dbReference type="GO" id="GO:0003700">
    <property type="term" value="F:DNA-binding transcription factor activity"/>
    <property type="evidence" value="ECO:0007669"/>
    <property type="project" value="InterPro"/>
</dbReference>
<dbReference type="InterPro" id="IPR050313">
    <property type="entry name" value="Carb_Metab_HTH_regulators"/>
</dbReference>
<dbReference type="Proteomes" id="UP000601435">
    <property type="component" value="Unassembled WGS sequence"/>
</dbReference>
<organism evidence="5 6">
    <name type="scientific">Symbiodinium necroappetens</name>
    <dbReference type="NCBI Taxonomy" id="1628268"/>
    <lineage>
        <taxon>Eukaryota</taxon>
        <taxon>Sar</taxon>
        <taxon>Alveolata</taxon>
        <taxon>Dinophyceae</taxon>
        <taxon>Suessiales</taxon>
        <taxon>Symbiodiniaceae</taxon>
        <taxon>Symbiodinium</taxon>
    </lineage>
</organism>
<evidence type="ECO:0000256" key="3">
    <source>
        <dbReference type="ARBA" id="ARBA00023163"/>
    </source>
</evidence>
<keyword evidence="1" id="KW-0678">Repressor</keyword>
<dbReference type="InterPro" id="IPR001034">
    <property type="entry name" value="DeoR_HTH"/>
</dbReference>
<comment type="caution">
    <text evidence="5">The sequence shown here is derived from an EMBL/GenBank/DDBJ whole genome shotgun (WGS) entry which is preliminary data.</text>
</comment>
<dbReference type="PANTHER" id="PTHR30363:SF4">
    <property type="entry name" value="GLYCEROL-3-PHOSPHATE REGULON REPRESSOR"/>
    <property type="match status" value="1"/>
</dbReference>
<dbReference type="PRINTS" id="PR00037">
    <property type="entry name" value="HTHLACR"/>
</dbReference>
<dbReference type="InterPro" id="IPR014036">
    <property type="entry name" value="DeoR-like_C"/>
</dbReference>
<gene>
    <name evidence="5" type="primary">glpR</name>
    <name evidence="5" type="ORF">SNEC2469_LOCUS14319</name>
</gene>
<proteinExistence type="predicted"/>
<sequence>MLIERQNQILEIAKQSGRVGVEGLAARFGVSAQTIRKDLNELCERGLLDRVHGGAIIGSTVENVGYEARRLIAREAKQAIAQAAARLIPDQASILINIGTTTEEVAKALQDHSGILAITNNINVDYAVIGVSAIEANGDLMDYDYREVSVARTIMENARQVILVADATKFERTAPVRIAPMAAVDVFVTDHLPDPAMRA</sequence>
<dbReference type="Gene3D" id="3.30.750.70">
    <property type="entry name" value="4-hydroxybutyrate coenzyme like domains"/>
    <property type="match status" value="1"/>
</dbReference>
<dbReference type="SMART" id="SM01134">
    <property type="entry name" value="DeoRC"/>
    <property type="match status" value="1"/>
</dbReference>
<evidence type="ECO:0000256" key="1">
    <source>
        <dbReference type="ARBA" id="ARBA00022491"/>
    </source>
</evidence>
<dbReference type="SMART" id="SM00420">
    <property type="entry name" value="HTH_DEOR"/>
    <property type="match status" value="1"/>
</dbReference>
<feature type="non-terminal residue" evidence="5">
    <location>
        <position position="199"/>
    </location>
</feature>
<dbReference type="EMBL" id="CAJNJA010022938">
    <property type="protein sequence ID" value="CAE7502627.1"/>
    <property type="molecule type" value="Genomic_DNA"/>
</dbReference>
<dbReference type="Pfam" id="PF00455">
    <property type="entry name" value="DeoRC"/>
    <property type="match status" value="1"/>
</dbReference>
<keyword evidence="6" id="KW-1185">Reference proteome</keyword>
<dbReference type="OrthoDB" id="10066302at2759"/>
<dbReference type="InterPro" id="IPR036388">
    <property type="entry name" value="WH-like_DNA-bd_sf"/>
</dbReference>
<dbReference type="Pfam" id="PF08220">
    <property type="entry name" value="HTH_DeoR"/>
    <property type="match status" value="1"/>
</dbReference>
<dbReference type="Gene3D" id="1.10.10.10">
    <property type="entry name" value="Winged helix-like DNA-binding domain superfamily/Winged helix DNA-binding domain"/>
    <property type="match status" value="1"/>
</dbReference>
<keyword evidence="2" id="KW-0805">Transcription regulation</keyword>
<protein>
    <submittedName>
        <fullName evidence="5">GlpR protein</fullName>
    </submittedName>
</protein>
<dbReference type="PROSITE" id="PS51000">
    <property type="entry name" value="HTH_DEOR_2"/>
    <property type="match status" value="1"/>
</dbReference>
<accession>A0A812T284</accession>
<feature type="domain" description="HTH deoR-type" evidence="4">
    <location>
        <begin position="2"/>
        <end position="57"/>
    </location>
</feature>
<dbReference type="PANTHER" id="PTHR30363">
    <property type="entry name" value="HTH-TYPE TRANSCRIPTIONAL REGULATOR SRLR-RELATED"/>
    <property type="match status" value="1"/>
</dbReference>
<evidence type="ECO:0000259" key="4">
    <source>
        <dbReference type="PROSITE" id="PS51000"/>
    </source>
</evidence>
<evidence type="ECO:0000313" key="6">
    <source>
        <dbReference type="Proteomes" id="UP000601435"/>
    </source>
</evidence>
<dbReference type="SUPFAM" id="SSF46785">
    <property type="entry name" value="Winged helix' DNA-binding domain"/>
    <property type="match status" value="1"/>
</dbReference>
<reference evidence="5" key="1">
    <citation type="submission" date="2021-02" db="EMBL/GenBank/DDBJ databases">
        <authorList>
            <person name="Dougan E. K."/>
            <person name="Rhodes N."/>
            <person name="Thang M."/>
            <person name="Chan C."/>
        </authorList>
    </citation>
    <scope>NUCLEOTIDE SEQUENCE</scope>
</reference>
<dbReference type="SUPFAM" id="SSF100950">
    <property type="entry name" value="NagB/RpiA/CoA transferase-like"/>
    <property type="match status" value="1"/>
</dbReference>
<keyword evidence="3" id="KW-0804">Transcription</keyword>
<dbReference type="InterPro" id="IPR037171">
    <property type="entry name" value="NagB/RpiA_transferase-like"/>
</dbReference>
<dbReference type="InterPro" id="IPR036390">
    <property type="entry name" value="WH_DNA-bd_sf"/>
</dbReference>
<name>A0A812T284_9DINO</name>
<dbReference type="AlphaFoldDB" id="A0A812T284"/>
<evidence type="ECO:0000256" key="2">
    <source>
        <dbReference type="ARBA" id="ARBA00023015"/>
    </source>
</evidence>